<gene>
    <name evidence="3" type="ORF">ACA1_096670</name>
</gene>
<dbReference type="VEuPathDB" id="AmoebaDB:ACA1_096670"/>
<keyword evidence="1" id="KW-0560">Oxidoreductase</keyword>
<organism evidence="3 4">
    <name type="scientific">Acanthamoeba castellanii (strain ATCC 30010 / Neff)</name>
    <dbReference type="NCBI Taxonomy" id="1257118"/>
    <lineage>
        <taxon>Eukaryota</taxon>
        <taxon>Amoebozoa</taxon>
        <taxon>Discosea</taxon>
        <taxon>Longamoebia</taxon>
        <taxon>Centramoebida</taxon>
        <taxon>Acanthamoebidae</taxon>
        <taxon>Acanthamoeba</taxon>
    </lineage>
</organism>
<name>L8GIU2_ACACF</name>
<dbReference type="CDD" id="cd19081">
    <property type="entry name" value="AKR_AKR9C1"/>
    <property type="match status" value="1"/>
</dbReference>
<dbReference type="OrthoDB" id="48988at2759"/>
<evidence type="ECO:0000259" key="2">
    <source>
        <dbReference type="Pfam" id="PF00248"/>
    </source>
</evidence>
<sequence>MDGENTKMGYAFLGKGTGLLVSELCFGLMTLSTDGKGPWGLPAADQETSFRLLDSFVAAGGNFLDTADVYGSSEEVLGRWLTREGNERRRNLVVATKVRGKTGPGVNDVGLSRRHIVDSLERSLERLGCTSHIDLLQIHSPDPRTPLLETLRTLNDLVRSGKVHHIGLSNYPAWMVEKAIGLTERMGWEPIVSLQPQYSMLCRSTEWDIIPLALEEGLAVLPWSPLKGGWLAGKRDLTREGPSAGSRVEWAQNAGWVEGNFDSFNTPYTWHVLDTVADVAAKTNKTSAQVSLRWLLQKPGVTSVLVGARTEEQLRDNLGAVGWRLEKHHMDALDNVSEHPPLYPWQPIHDRAPPQLS</sequence>
<dbReference type="PANTHER" id="PTHR43364">
    <property type="entry name" value="NADH-SPECIFIC METHYLGLYOXAL REDUCTASE-RELATED"/>
    <property type="match status" value="1"/>
</dbReference>
<dbReference type="EMBL" id="KB008103">
    <property type="protein sequence ID" value="ELR12995.1"/>
    <property type="molecule type" value="Genomic_DNA"/>
</dbReference>
<proteinExistence type="predicted"/>
<dbReference type="GeneID" id="14913494"/>
<dbReference type="RefSeq" id="XP_004335008.1">
    <property type="nucleotide sequence ID" value="XM_004334960.1"/>
</dbReference>
<reference evidence="3 4" key="1">
    <citation type="journal article" date="2013" name="Genome Biol.">
        <title>Genome of Acanthamoeba castellanii highlights extensive lateral gene transfer and early evolution of tyrosine kinase signaling.</title>
        <authorList>
            <person name="Clarke M."/>
            <person name="Lohan A.J."/>
            <person name="Liu B."/>
            <person name="Lagkouvardos I."/>
            <person name="Roy S."/>
            <person name="Zafar N."/>
            <person name="Bertelli C."/>
            <person name="Schilde C."/>
            <person name="Kianianmomeni A."/>
            <person name="Burglin T.R."/>
            <person name="Frech C."/>
            <person name="Turcotte B."/>
            <person name="Kopec K.O."/>
            <person name="Synnott J.M."/>
            <person name="Choo C."/>
            <person name="Paponov I."/>
            <person name="Finkler A."/>
            <person name="Soon Heng Tan C."/>
            <person name="Hutchins A.P."/>
            <person name="Weinmeier T."/>
            <person name="Rattei T."/>
            <person name="Chu J.S."/>
            <person name="Gimenez G."/>
            <person name="Irimia M."/>
            <person name="Rigden D.J."/>
            <person name="Fitzpatrick D.A."/>
            <person name="Lorenzo-Morales J."/>
            <person name="Bateman A."/>
            <person name="Chiu C.H."/>
            <person name="Tang P."/>
            <person name="Hegemann P."/>
            <person name="Fromm H."/>
            <person name="Raoult D."/>
            <person name="Greub G."/>
            <person name="Miranda-Saavedra D."/>
            <person name="Chen N."/>
            <person name="Nash P."/>
            <person name="Ginger M.L."/>
            <person name="Horn M."/>
            <person name="Schaap P."/>
            <person name="Caler L."/>
            <person name="Loftus B."/>
        </authorList>
    </citation>
    <scope>NUCLEOTIDE SEQUENCE [LARGE SCALE GENOMIC DNA]</scope>
    <source>
        <strain evidence="3 4">Neff</strain>
    </source>
</reference>
<evidence type="ECO:0000313" key="4">
    <source>
        <dbReference type="Proteomes" id="UP000011083"/>
    </source>
</evidence>
<dbReference type="InterPro" id="IPR023210">
    <property type="entry name" value="NADP_OxRdtase_dom"/>
</dbReference>
<dbReference type="InterPro" id="IPR050523">
    <property type="entry name" value="AKR_Detox_Biosynth"/>
</dbReference>
<dbReference type="AlphaFoldDB" id="L8GIU2"/>
<protein>
    <submittedName>
        <fullName evidence="3">Aldo/keto reductase</fullName>
    </submittedName>
</protein>
<dbReference type="STRING" id="1257118.L8GIU2"/>
<dbReference type="InterPro" id="IPR036812">
    <property type="entry name" value="NAD(P)_OxRdtase_dom_sf"/>
</dbReference>
<dbReference type="Pfam" id="PF00248">
    <property type="entry name" value="Aldo_ket_red"/>
    <property type="match status" value="1"/>
</dbReference>
<dbReference type="PANTHER" id="PTHR43364:SF4">
    <property type="entry name" value="NAD(P)-LINKED OXIDOREDUCTASE SUPERFAMILY PROTEIN"/>
    <property type="match status" value="1"/>
</dbReference>
<dbReference type="OMA" id="WGQIGRL"/>
<keyword evidence="4" id="KW-1185">Reference proteome</keyword>
<evidence type="ECO:0000313" key="3">
    <source>
        <dbReference type="EMBL" id="ELR12995.1"/>
    </source>
</evidence>
<dbReference type="KEGG" id="acan:ACA1_096670"/>
<feature type="domain" description="NADP-dependent oxidoreductase" evidence="2">
    <location>
        <begin position="23"/>
        <end position="337"/>
    </location>
</feature>
<dbReference type="SUPFAM" id="SSF51430">
    <property type="entry name" value="NAD(P)-linked oxidoreductase"/>
    <property type="match status" value="1"/>
</dbReference>
<accession>L8GIU2</accession>
<dbReference type="GO" id="GO:0016491">
    <property type="term" value="F:oxidoreductase activity"/>
    <property type="evidence" value="ECO:0007669"/>
    <property type="project" value="UniProtKB-KW"/>
</dbReference>
<dbReference type="Gene3D" id="3.20.20.100">
    <property type="entry name" value="NADP-dependent oxidoreductase domain"/>
    <property type="match status" value="1"/>
</dbReference>
<evidence type="ECO:0000256" key="1">
    <source>
        <dbReference type="ARBA" id="ARBA00023002"/>
    </source>
</evidence>
<dbReference type="Proteomes" id="UP000011083">
    <property type="component" value="Unassembled WGS sequence"/>
</dbReference>